<accession>A0ABT6FE76</accession>
<evidence type="ECO:0000313" key="2">
    <source>
        <dbReference type="Proteomes" id="UP001216907"/>
    </source>
</evidence>
<proteinExistence type="predicted"/>
<keyword evidence="2" id="KW-1185">Reference proteome</keyword>
<reference evidence="1 2" key="1">
    <citation type="submission" date="2023-03" db="EMBL/GenBank/DDBJ databases">
        <title>Paludisphaera mucosa sp. nov. a novel planctomycete from northern fen.</title>
        <authorList>
            <person name="Ivanova A."/>
        </authorList>
    </citation>
    <scope>NUCLEOTIDE SEQUENCE [LARGE SCALE GENOMIC DNA]</scope>
    <source>
        <strain evidence="1 2">Pla2</strain>
    </source>
</reference>
<comment type="caution">
    <text evidence="1">The sequence shown here is derived from an EMBL/GenBank/DDBJ whole genome shotgun (WGS) entry which is preliminary data.</text>
</comment>
<evidence type="ECO:0000313" key="1">
    <source>
        <dbReference type="EMBL" id="MDG3005885.1"/>
    </source>
</evidence>
<organism evidence="1 2">
    <name type="scientific">Paludisphaera mucosa</name>
    <dbReference type="NCBI Taxonomy" id="3030827"/>
    <lineage>
        <taxon>Bacteria</taxon>
        <taxon>Pseudomonadati</taxon>
        <taxon>Planctomycetota</taxon>
        <taxon>Planctomycetia</taxon>
        <taxon>Isosphaerales</taxon>
        <taxon>Isosphaeraceae</taxon>
        <taxon>Paludisphaera</taxon>
    </lineage>
</organism>
<sequence>MTDELDPSAPAPGHVAEVERICDRFEAALRDGGRPQIEDELLALVASGRDLLLKELIALDLAYRRRVGETPGPAEYLGRFPDDELAVRAAFGVL</sequence>
<protein>
    <submittedName>
        <fullName evidence="1">Uncharacterized protein</fullName>
    </submittedName>
</protein>
<dbReference type="Proteomes" id="UP001216907">
    <property type="component" value="Unassembled WGS sequence"/>
</dbReference>
<gene>
    <name evidence="1" type="ORF">PZE19_19030</name>
</gene>
<dbReference type="EMBL" id="JARRAG010000002">
    <property type="protein sequence ID" value="MDG3005885.1"/>
    <property type="molecule type" value="Genomic_DNA"/>
</dbReference>
<name>A0ABT6FE76_9BACT</name>
<dbReference type="RefSeq" id="WP_277862207.1">
    <property type="nucleotide sequence ID" value="NZ_JARRAG010000002.1"/>
</dbReference>